<organism evidence="1">
    <name type="scientific">Bacteroides intestinalis</name>
    <dbReference type="NCBI Taxonomy" id="329854"/>
    <lineage>
        <taxon>Bacteria</taxon>
        <taxon>Pseudomonadati</taxon>
        <taxon>Bacteroidota</taxon>
        <taxon>Bacteroidia</taxon>
        <taxon>Bacteroidales</taxon>
        <taxon>Bacteroidaceae</taxon>
        <taxon>Bacteroides</taxon>
    </lineage>
</organism>
<dbReference type="Proteomes" id="UP000070319">
    <property type="component" value="Unassembled WGS sequence"/>
</dbReference>
<evidence type="ECO:0000313" key="1">
    <source>
        <dbReference type="EMBL" id="KXT42615.1"/>
    </source>
</evidence>
<dbReference type="PATRIC" id="fig|329854.7.peg.4755"/>
<gene>
    <name evidence="1" type="ORF">HMPREF2531_04684</name>
</gene>
<comment type="caution">
    <text evidence="1">The sequence shown here is derived from an EMBL/GenBank/DDBJ whole genome shotgun (WGS) entry which is preliminary data.</text>
</comment>
<reference evidence="1 2" key="1">
    <citation type="submission" date="2016-02" db="EMBL/GenBank/DDBJ databases">
        <authorList>
            <person name="Wen L."/>
            <person name="He K."/>
            <person name="Yang H."/>
        </authorList>
    </citation>
    <scope>NUCLEOTIDE SEQUENCE [LARGE SCALE GENOMIC DNA]</scope>
    <source>
        <strain evidence="1 2">KLE1704</strain>
    </source>
</reference>
<dbReference type="AlphaFoldDB" id="A0A139KTY7"/>
<sequence>MARAFIPRHYNKKTKKRAPIYEQSQHLSIFVPKKWKQSILYLK</sequence>
<dbReference type="EMBL" id="LTDF01000165">
    <property type="protein sequence ID" value="KXT42615.1"/>
    <property type="molecule type" value="Genomic_DNA"/>
</dbReference>
<protein>
    <submittedName>
        <fullName evidence="1">Uncharacterized protein</fullName>
    </submittedName>
</protein>
<accession>A0A139KTY7</accession>
<name>A0A139KTY7_9BACE</name>
<evidence type="ECO:0000313" key="2">
    <source>
        <dbReference type="Proteomes" id="UP000070319"/>
    </source>
</evidence>
<proteinExistence type="predicted"/>